<dbReference type="Proteomes" id="UP000279236">
    <property type="component" value="Unassembled WGS sequence"/>
</dbReference>
<evidence type="ECO:0000256" key="4">
    <source>
        <dbReference type="ARBA" id="ARBA00022516"/>
    </source>
</evidence>
<reference evidence="15 16" key="1">
    <citation type="submission" date="2018-11" db="EMBL/GenBank/DDBJ databases">
        <title>Genome sequence of Apiotrichum porosum DSM 27194.</title>
        <authorList>
            <person name="Aliyu H."/>
            <person name="Gorte O."/>
            <person name="Ochsenreither K."/>
        </authorList>
    </citation>
    <scope>NUCLEOTIDE SEQUENCE [LARGE SCALE GENOMIC DNA]</scope>
    <source>
        <strain evidence="15 16">DSM 27194</strain>
    </source>
</reference>
<gene>
    <name evidence="15" type="ORF">EHS24_008058</name>
</gene>
<keyword evidence="9 14" id="KW-0472">Membrane</keyword>
<keyword evidence="5" id="KW-0808">Transferase</keyword>
<evidence type="ECO:0000256" key="10">
    <source>
        <dbReference type="ARBA" id="ARBA00023209"/>
    </source>
</evidence>
<feature type="region of interest" description="Disordered" evidence="13">
    <location>
        <begin position="1"/>
        <end position="44"/>
    </location>
</feature>
<keyword evidence="10" id="KW-0594">Phospholipid biosynthesis</keyword>
<keyword evidence="8" id="KW-0443">Lipid metabolism</keyword>
<evidence type="ECO:0000256" key="2">
    <source>
        <dbReference type="ARBA" id="ARBA00006675"/>
    </source>
</evidence>
<sequence length="538" mass="60965">MTQHTESPTLRPTTPHSDDGSRPPHLSRSSSSLSGLLSRGAERVGDEWSEPLVLLDVIETFFDSRLDLWERRLKEQSAKLRRRAGELIPKGLRTPGGKHFVVLDDSEDEANDPAPGDSKKDVSRKAEAKARRAAARYKADMEREMSRMKVKLADRLTKLSETWRSAQIVRTREKISFLFGVSTLAATCLMWGLVPEWIPFAYTVQCGFYLPVRVYTYKRKAWHYFLFGTMCYFVNMLDLLWLWFTPESTTLFICCYLLTMGPLASAIITWRNSMVFHSLDKVTSLFIHIYPPIVFNIILFRYDNAVARYPGIAHLGEYAWYTKITMAIVPYCIWQAAYFKFISVDRKEKIESGKRQNSFHYLVNDKRGAIGHALRGIRPEHREQWFIFAQLIYTILFMIPAATLFIHSAIATYIALSTVFVVSVWNGASFYVEVFGRKFERELEKLRKEMEAMSTGATPSASTPSTPYVDHIADDIITNEADDTLNSSPLVLPNASMSGSEVPAMELSGGLPDTSNVVLDTSPILRASGVTLGKPKTE</sequence>
<feature type="transmembrane region" description="Helical" evidence="14">
    <location>
        <begin position="224"/>
        <end position="244"/>
    </location>
</feature>
<dbReference type="Pfam" id="PF10998">
    <property type="entry name" value="DUF2838"/>
    <property type="match status" value="1"/>
</dbReference>
<evidence type="ECO:0000256" key="7">
    <source>
        <dbReference type="ARBA" id="ARBA00022989"/>
    </source>
</evidence>
<feature type="region of interest" description="Disordered" evidence="13">
    <location>
        <begin position="104"/>
        <end position="126"/>
    </location>
</feature>
<feature type="transmembrane region" description="Helical" evidence="14">
    <location>
        <begin position="282"/>
        <end position="300"/>
    </location>
</feature>
<evidence type="ECO:0000313" key="15">
    <source>
        <dbReference type="EMBL" id="RSH81863.1"/>
    </source>
</evidence>
<evidence type="ECO:0000256" key="6">
    <source>
        <dbReference type="ARBA" id="ARBA00022692"/>
    </source>
</evidence>
<evidence type="ECO:0000256" key="9">
    <source>
        <dbReference type="ARBA" id="ARBA00023136"/>
    </source>
</evidence>
<comment type="similarity">
    <text evidence="2">Belongs to the GPC1 family.</text>
</comment>
<feature type="transmembrane region" description="Helical" evidence="14">
    <location>
        <begin position="385"/>
        <end position="406"/>
    </location>
</feature>
<feature type="compositionally biased region" description="Polar residues" evidence="13">
    <location>
        <begin position="1"/>
        <end position="15"/>
    </location>
</feature>
<dbReference type="PANTHER" id="PTHR31201">
    <property type="entry name" value="OS01G0585100 PROTEIN"/>
    <property type="match status" value="1"/>
</dbReference>
<dbReference type="GO" id="GO:0006656">
    <property type="term" value="P:phosphatidylcholine biosynthetic process"/>
    <property type="evidence" value="ECO:0007669"/>
    <property type="project" value="TreeGrafter"/>
</dbReference>
<dbReference type="GO" id="GO:0016020">
    <property type="term" value="C:membrane"/>
    <property type="evidence" value="ECO:0007669"/>
    <property type="project" value="UniProtKB-SubCell"/>
</dbReference>
<dbReference type="GeneID" id="39592601"/>
<feature type="compositionally biased region" description="Basic and acidic residues" evidence="13">
    <location>
        <begin position="117"/>
        <end position="126"/>
    </location>
</feature>
<organism evidence="15 16">
    <name type="scientific">Apiotrichum porosum</name>
    <dbReference type="NCBI Taxonomy" id="105984"/>
    <lineage>
        <taxon>Eukaryota</taxon>
        <taxon>Fungi</taxon>
        <taxon>Dikarya</taxon>
        <taxon>Basidiomycota</taxon>
        <taxon>Agaricomycotina</taxon>
        <taxon>Tremellomycetes</taxon>
        <taxon>Trichosporonales</taxon>
        <taxon>Trichosporonaceae</taxon>
        <taxon>Apiotrichum</taxon>
    </lineage>
</organism>
<proteinExistence type="inferred from homology"/>
<keyword evidence="11" id="KW-1208">Phospholipid metabolism</keyword>
<evidence type="ECO:0000256" key="12">
    <source>
        <dbReference type="ARBA" id="ARBA00023315"/>
    </source>
</evidence>
<evidence type="ECO:0000256" key="8">
    <source>
        <dbReference type="ARBA" id="ARBA00023098"/>
    </source>
</evidence>
<feature type="compositionally biased region" description="Low complexity" evidence="13">
    <location>
        <begin position="26"/>
        <end position="39"/>
    </location>
</feature>
<feature type="transmembrane region" description="Helical" evidence="14">
    <location>
        <begin position="175"/>
        <end position="194"/>
    </location>
</feature>
<comment type="subcellular location">
    <subcellularLocation>
        <location evidence="1">Membrane</location>
        <topology evidence="1">Multi-pass membrane protein</topology>
    </subcellularLocation>
</comment>
<evidence type="ECO:0000256" key="5">
    <source>
        <dbReference type="ARBA" id="ARBA00022679"/>
    </source>
</evidence>
<dbReference type="PANTHER" id="PTHR31201:SF1">
    <property type="entry name" value="GLYCEROPHOSPHOCHOLINE ACYLTRANSFERASE 1"/>
    <property type="match status" value="1"/>
</dbReference>
<feature type="transmembrane region" description="Helical" evidence="14">
    <location>
        <begin position="412"/>
        <end position="432"/>
    </location>
</feature>
<dbReference type="GO" id="GO:0016746">
    <property type="term" value="F:acyltransferase activity"/>
    <property type="evidence" value="ECO:0007669"/>
    <property type="project" value="UniProtKB-KW"/>
</dbReference>
<keyword evidence="12" id="KW-0012">Acyltransferase</keyword>
<feature type="transmembrane region" description="Helical" evidence="14">
    <location>
        <begin position="320"/>
        <end position="339"/>
    </location>
</feature>
<dbReference type="EMBL" id="RSCE01000006">
    <property type="protein sequence ID" value="RSH81863.1"/>
    <property type="molecule type" value="Genomic_DNA"/>
</dbReference>
<evidence type="ECO:0000256" key="3">
    <source>
        <dbReference type="ARBA" id="ARBA00019082"/>
    </source>
</evidence>
<evidence type="ECO:0000313" key="16">
    <source>
        <dbReference type="Proteomes" id="UP000279236"/>
    </source>
</evidence>
<dbReference type="AlphaFoldDB" id="A0A427XSS6"/>
<dbReference type="OrthoDB" id="406287at2759"/>
<keyword evidence="7 14" id="KW-1133">Transmembrane helix</keyword>
<protein>
    <recommendedName>
        <fullName evidence="3">Glycerophosphocholine acyltransferase 1</fullName>
    </recommendedName>
</protein>
<evidence type="ECO:0000256" key="1">
    <source>
        <dbReference type="ARBA" id="ARBA00004141"/>
    </source>
</evidence>
<keyword evidence="6 14" id="KW-0812">Transmembrane</keyword>
<accession>A0A427XSS6</accession>
<dbReference type="RefSeq" id="XP_028476318.1">
    <property type="nucleotide sequence ID" value="XM_028623385.1"/>
</dbReference>
<feature type="transmembrane region" description="Helical" evidence="14">
    <location>
        <begin position="200"/>
        <end position="217"/>
    </location>
</feature>
<keyword evidence="4" id="KW-0444">Lipid biosynthesis</keyword>
<feature type="transmembrane region" description="Helical" evidence="14">
    <location>
        <begin position="250"/>
        <end position="270"/>
    </location>
</feature>
<name>A0A427XSS6_9TREE</name>
<evidence type="ECO:0000256" key="13">
    <source>
        <dbReference type="SAM" id="MobiDB-lite"/>
    </source>
</evidence>
<keyword evidence="16" id="KW-1185">Reference proteome</keyword>
<comment type="caution">
    <text evidence="15">The sequence shown here is derived from an EMBL/GenBank/DDBJ whole genome shotgun (WGS) entry which is preliminary data.</text>
</comment>
<evidence type="ECO:0000256" key="14">
    <source>
        <dbReference type="SAM" id="Phobius"/>
    </source>
</evidence>
<dbReference type="InterPro" id="IPR021261">
    <property type="entry name" value="GPCAT"/>
</dbReference>
<evidence type="ECO:0000256" key="11">
    <source>
        <dbReference type="ARBA" id="ARBA00023264"/>
    </source>
</evidence>